<evidence type="ECO:0008006" key="4">
    <source>
        <dbReference type="Google" id="ProtNLM"/>
    </source>
</evidence>
<sequence>MKIRILSLAVGDLEAGRDFYERQQPNLGVYFLDTLFSDIEALLLHAGVHAQFFGYFRALSKRFPYAIYYKFNGDDIEIWRVLDCRQNPKRTATALRG</sequence>
<dbReference type="PATRIC" id="fig|36861.3.peg.2917"/>
<reference evidence="2 3" key="1">
    <citation type="journal article" date="2015" name="Appl. Environ. Microbiol.">
        <title>Aerobic and Anaerobic Thiosulfate Oxidation by a Cold-Adapted, Subglacial Chemoautotroph.</title>
        <authorList>
            <person name="Harrold Z.R."/>
            <person name="Skidmore M.L."/>
            <person name="Hamilton T.L."/>
            <person name="Desch L."/>
            <person name="Amada K."/>
            <person name="van Gelder W."/>
            <person name="Glover K."/>
            <person name="Roden E.E."/>
            <person name="Boyd E.S."/>
        </authorList>
    </citation>
    <scope>NUCLEOTIDE SEQUENCE [LARGE SCALE GENOMIC DNA]</scope>
    <source>
        <strain evidence="2 3">RG</strain>
    </source>
</reference>
<dbReference type="InterPro" id="IPR007712">
    <property type="entry name" value="RelE/ParE_toxin"/>
</dbReference>
<organism evidence="2 3">
    <name type="scientific">Thiobacillus denitrificans</name>
    <dbReference type="NCBI Taxonomy" id="36861"/>
    <lineage>
        <taxon>Bacteria</taxon>
        <taxon>Pseudomonadati</taxon>
        <taxon>Pseudomonadota</taxon>
        <taxon>Betaproteobacteria</taxon>
        <taxon>Nitrosomonadales</taxon>
        <taxon>Thiobacillaceae</taxon>
        <taxon>Thiobacillus</taxon>
    </lineage>
</organism>
<dbReference type="EMBL" id="LDUG01000053">
    <property type="protein sequence ID" value="KVW92746.1"/>
    <property type="molecule type" value="Genomic_DNA"/>
</dbReference>
<dbReference type="Pfam" id="PF05016">
    <property type="entry name" value="ParE_toxin"/>
    <property type="match status" value="1"/>
</dbReference>
<keyword evidence="3" id="KW-1185">Reference proteome</keyword>
<evidence type="ECO:0000313" key="2">
    <source>
        <dbReference type="EMBL" id="KVW92746.1"/>
    </source>
</evidence>
<dbReference type="AlphaFoldDB" id="A0A119CUC7"/>
<dbReference type="InterPro" id="IPR035093">
    <property type="entry name" value="RelE/ParE_toxin_dom_sf"/>
</dbReference>
<keyword evidence="1" id="KW-1277">Toxin-antitoxin system</keyword>
<dbReference type="Gene3D" id="3.30.2310.20">
    <property type="entry name" value="RelE-like"/>
    <property type="match status" value="1"/>
</dbReference>
<dbReference type="Proteomes" id="UP000064243">
    <property type="component" value="Unassembled WGS sequence"/>
</dbReference>
<evidence type="ECO:0000256" key="1">
    <source>
        <dbReference type="ARBA" id="ARBA00022649"/>
    </source>
</evidence>
<dbReference type="OrthoDB" id="278204at2"/>
<protein>
    <recommendedName>
        <fullName evidence="4">Type II toxin-antitoxin system RelE/ParE family toxin</fullName>
    </recommendedName>
</protein>
<name>A0A119CUC7_THIDE</name>
<dbReference type="RefSeq" id="WP_059758830.1">
    <property type="nucleotide sequence ID" value="NZ_LDUG01000053.1"/>
</dbReference>
<comment type="caution">
    <text evidence="2">The sequence shown here is derived from an EMBL/GenBank/DDBJ whole genome shotgun (WGS) entry which is preliminary data.</text>
</comment>
<gene>
    <name evidence="2" type="ORF">ABW22_15350</name>
</gene>
<evidence type="ECO:0000313" key="3">
    <source>
        <dbReference type="Proteomes" id="UP000064243"/>
    </source>
</evidence>
<accession>A0A119CUC7</accession>
<proteinExistence type="predicted"/>